<gene>
    <name evidence="10" type="ORF">APZ42_010976</name>
</gene>
<dbReference type="PANTHER" id="PTHR13344:SF0">
    <property type="entry name" value="NADH DEHYDROGENASE [UBIQUINONE] 1 ALPHA SUBCOMPLEX SUBUNIT 8"/>
    <property type="match status" value="1"/>
</dbReference>
<dbReference type="STRING" id="35525.A0A162TCU9"/>
<evidence type="ECO:0000256" key="5">
    <source>
        <dbReference type="ARBA" id="ARBA00022737"/>
    </source>
</evidence>
<dbReference type="AlphaFoldDB" id="A0A162TCU9"/>
<dbReference type="EMBL" id="LRGB01000005">
    <property type="protein sequence ID" value="KZS22086.1"/>
    <property type="molecule type" value="Genomic_DNA"/>
</dbReference>
<evidence type="ECO:0000256" key="6">
    <source>
        <dbReference type="ARBA" id="ARBA00022982"/>
    </source>
</evidence>
<dbReference type="PANTHER" id="PTHR13344">
    <property type="entry name" value="NADH-UBIQUINONE OXIDOREDUCTASE"/>
    <property type="match status" value="1"/>
</dbReference>
<keyword evidence="3 9" id="KW-0813">Transport</keyword>
<comment type="function">
    <text evidence="1 9">Accessory subunit of the mitochondrial membrane respiratory chain NADH dehydrogenase (Complex I), that is believed not to be involved in catalysis. Complex I functions in the transfer of electrons from NADH to the respiratory chain. The immediate electron acceptor for the enzyme is believed to be ubiquinone.</text>
</comment>
<keyword evidence="10" id="KW-0830">Ubiquinone</keyword>
<evidence type="ECO:0000256" key="3">
    <source>
        <dbReference type="ARBA" id="ARBA00022448"/>
    </source>
</evidence>
<keyword evidence="9" id="KW-0999">Mitochondrion inner membrane</keyword>
<keyword evidence="4 9" id="KW-0679">Respiratory chain</keyword>
<protein>
    <recommendedName>
        <fullName evidence="9">NADH dehydrogenase [ubiquinone] 1 alpha subcomplex subunit 8</fullName>
    </recommendedName>
</protein>
<reference evidence="10 11" key="1">
    <citation type="submission" date="2016-03" db="EMBL/GenBank/DDBJ databases">
        <title>EvidentialGene: Evidence-directed Construction of Genes on Genomes.</title>
        <authorList>
            <person name="Gilbert D.G."/>
            <person name="Choi J.-H."/>
            <person name="Mockaitis K."/>
            <person name="Colbourne J."/>
            <person name="Pfrender M."/>
        </authorList>
    </citation>
    <scope>NUCLEOTIDE SEQUENCE [LARGE SCALE GENOMIC DNA]</scope>
    <source>
        <strain evidence="10 11">Xinb3</strain>
        <tissue evidence="10">Complete organism</tissue>
    </source>
</reference>
<evidence type="ECO:0000313" key="11">
    <source>
        <dbReference type="Proteomes" id="UP000076858"/>
    </source>
</evidence>
<proteinExistence type="inferred from homology"/>
<dbReference type="OrthoDB" id="276296at2759"/>
<keyword evidence="8" id="KW-1015">Disulfide bond</keyword>
<keyword evidence="9" id="KW-0472">Membrane</keyword>
<comment type="similarity">
    <text evidence="2 9">Belongs to the complex I NDUFA8 subunit family.</text>
</comment>
<evidence type="ECO:0000256" key="7">
    <source>
        <dbReference type="ARBA" id="ARBA00023128"/>
    </source>
</evidence>
<dbReference type="GO" id="GO:0006120">
    <property type="term" value="P:mitochondrial electron transport, NADH to ubiquinone"/>
    <property type="evidence" value="ECO:0007669"/>
    <property type="project" value="InterPro"/>
</dbReference>
<accession>A0A162TCU9</accession>
<dbReference type="GO" id="GO:0005743">
    <property type="term" value="C:mitochondrial inner membrane"/>
    <property type="evidence" value="ECO:0007669"/>
    <property type="project" value="UniProtKB-SubCell"/>
</dbReference>
<keyword evidence="5" id="KW-0677">Repeat</keyword>
<evidence type="ECO:0000256" key="8">
    <source>
        <dbReference type="ARBA" id="ARBA00023157"/>
    </source>
</evidence>
<dbReference type="PROSITE" id="PS51808">
    <property type="entry name" value="CHCH"/>
    <property type="match status" value="1"/>
</dbReference>
<evidence type="ECO:0000256" key="9">
    <source>
        <dbReference type="PIRNR" id="PIRNR017016"/>
    </source>
</evidence>
<evidence type="ECO:0000256" key="2">
    <source>
        <dbReference type="ARBA" id="ARBA00010705"/>
    </source>
</evidence>
<evidence type="ECO:0000256" key="1">
    <source>
        <dbReference type="ARBA" id="ARBA00003195"/>
    </source>
</evidence>
<keyword evidence="11" id="KW-1185">Reference proteome</keyword>
<name>A0A162TCU9_9CRUS</name>
<keyword evidence="6 9" id="KW-0249">Electron transport</keyword>
<dbReference type="Proteomes" id="UP000076858">
    <property type="component" value="Unassembled WGS sequence"/>
</dbReference>
<comment type="caution">
    <text evidence="10">The sequence shown here is derived from an EMBL/GenBank/DDBJ whole genome shotgun (WGS) entry which is preliminary data.</text>
</comment>
<sequence>MVLTKDVSLPSEEDLTVQEVEVSTPGLRAAAFHMGKACENANNEFMLCRQEYKDPRQCLNEGKAVTACSLDFFRKIKKNCAMEFTQFANCLDRSSCDFSFSPCRKTQAVFDKCMFDNLNMERPYFGYFSEVKVHHTERPRPEGIKKPEYPDMPLPVPDDLPLSPAKFGKRVFS</sequence>
<dbReference type="InterPro" id="IPR016680">
    <property type="entry name" value="NDUFA8"/>
</dbReference>
<organism evidence="10 11">
    <name type="scientific">Daphnia magna</name>
    <dbReference type="NCBI Taxonomy" id="35525"/>
    <lineage>
        <taxon>Eukaryota</taxon>
        <taxon>Metazoa</taxon>
        <taxon>Ecdysozoa</taxon>
        <taxon>Arthropoda</taxon>
        <taxon>Crustacea</taxon>
        <taxon>Branchiopoda</taxon>
        <taxon>Diplostraca</taxon>
        <taxon>Cladocera</taxon>
        <taxon>Anomopoda</taxon>
        <taxon>Daphniidae</taxon>
        <taxon>Daphnia</taxon>
    </lineage>
</organism>
<evidence type="ECO:0000256" key="4">
    <source>
        <dbReference type="ARBA" id="ARBA00022660"/>
    </source>
</evidence>
<keyword evidence="7 9" id="KW-0496">Mitochondrion</keyword>
<comment type="subcellular location">
    <subcellularLocation>
        <location evidence="9">Mitochondrion inner membrane</location>
    </subcellularLocation>
</comment>
<evidence type="ECO:0000313" key="10">
    <source>
        <dbReference type="EMBL" id="KZS22086.1"/>
    </source>
</evidence>
<dbReference type="PIRSF" id="PIRSF017016">
    <property type="entry name" value="NDUA8"/>
    <property type="match status" value="1"/>
</dbReference>